<evidence type="ECO:0000256" key="7">
    <source>
        <dbReference type="ARBA" id="ARBA00023033"/>
    </source>
</evidence>
<dbReference type="EMBL" id="BAAAMY010000007">
    <property type="protein sequence ID" value="GAA1926521.1"/>
    <property type="molecule type" value="Genomic_DNA"/>
</dbReference>
<dbReference type="PRINTS" id="PR00359">
    <property type="entry name" value="BP450"/>
</dbReference>
<sequence>MTMLAGATRTAARMGRAPGLGWVAGLVRRGAVGLASRSGTLDLSRVEQVPESLAWPLRREGLVPSERLRALGAEDPVHRLTSFVGMRVWLVTGHAESRAVLADAGSYSTDIRPYVGRRGRTDGDIGGLGFTDPPDHTRLRRMLTPELTMRALGRMRPLVESVVERQLDEVADAARGGGEVDLVPTFAFPVPFLVICDLLGLPDRRREEFRALGSARFDVSGGGYGTFGAISGSREFLLEEVRRQRVEPGPGLIGRLLAAHGDDVDDRELAGLADGVFTGGLETSASMLALGAAVLLEDRPTWRGLAAGSTPVEPVVEELLRLLSVVQVAFPRFVRREAVVGGVTVRPGDVVLVSLPAADHDERLTGPGATRFDPARGPAAHLAFGHGLHRCVGAELARLELRTAYAGLAARFGDLRLVAPPEVSETSLVLGVDRVLVRTGA</sequence>
<gene>
    <name evidence="9" type="ORF">GCM10009737_30460</name>
</gene>
<keyword evidence="7 8" id="KW-0503">Monooxygenase</keyword>
<dbReference type="Pfam" id="PF00067">
    <property type="entry name" value="p450"/>
    <property type="match status" value="1"/>
</dbReference>
<keyword evidence="5 8" id="KW-0560">Oxidoreductase</keyword>
<name>A0ABP5B1M3_9ACTN</name>
<dbReference type="PROSITE" id="PS00086">
    <property type="entry name" value="CYTOCHROME_P450"/>
    <property type="match status" value="1"/>
</dbReference>
<keyword evidence="6 8" id="KW-0408">Iron</keyword>
<keyword evidence="4 8" id="KW-0479">Metal-binding</keyword>
<keyword evidence="10" id="KW-1185">Reference proteome</keyword>
<dbReference type="SUPFAM" id="SSF48264">
    <property type="entry name" value="Cytochrome P450"/>
    <property type="match status" value="1"/>
</dbReference>
<dbReference type="Gene3D" id="1.10.630.10">
    <property type="entry name" value="Cytochrome P450"/>
    <property type="match status" value="1"/>
</dbReference>
<organism evidence="9 10">
    <name type="scientific">Nocardioides lentus</name>
    <dbReference type="NCBI Taxonomy" id="338077"/>
    <lineage>
        <taxon>Bacteria</taxon>
        <taxon>Bacillati</taxon>
        <taxon>Actinomycetota</taxon>
        <taxon>Actinomycetes</taxon>
        <taxon>Propionibacteriales</taxon>
        <taxon>Nocardioidaceae</taxon>
        <taxon>Nocardioides</taxon>
    </lineage>
</organism>
<accession>A0ABP5B1M3</accession>
<reference evidence="10" key="1">
    <citation type="journal article" date="2019" name="Int. J. Syst. Evol. Microbiol.">
        <title>The Global Catalogue of Microorganisms (GCM) 10K type strain sequencing project: providing services to taxonomists for standard genome sequencing and annotation.</title>
        <authorList>
            <consortium name="The Broad Institute Genomics Platform"/>
            <consortium name="The Broad Institute Genome Sequencing Center for Infectious Disease"/>
            <person name="Wu L."/>
            <person name="Ma J."/>
        </authorList>
    </citation>
    <scope>NUCLEOTIDE SEQUENCE [LARGE SCALE GENOMIC DNA]</scope>
    <source>
        <strain evidence="10">JCM 14046</strain>
    </source>
</reference>
<dbReference type="InterPro" id="IPR017972">
    <property type="entry name" value="Cyt_P450_CS"/>
</dbReference>
<dbReference type="PANTHER" id="PTHR46696">
    <property type="entry name" value="P450, PUTATIVE (EUROFUNG)-RELATED"/>
    <property type="match status" value="1"/>
</dbReference>
<evidence type="ECO:0000313" key="9">
    <source>
        <dbReference type="EMBL" id="GAA1926521.1"/>
    </source>
</evidence>
<evidence type="ECO:0000256" key="4">
    <source>
        <dbReference type="ARBA" id="ARBA00022723"/>
    </source>
</evidence>
<evidence type="ECO:0000256" key="1">
    <source>
        <dbReference type="ARBA" id="ARBA00001971"/>
    </source>
</evidence>
<dbReference type="PRINTS" id="PR00385">
    <property type="entry name" value="P450"/>
</dbReference>
<proteinExistence type="inferred from homology"/>
<evidence type="ECO:0000256" key="2">
    <source>
        <dbReference type="ARBA" id="ARBA00010617"/>
    </source>
</evidence>
<dbReference type="InterPro" id="IPR001128">
    <property type="entry name" value="Cyt_P450"/>
</dbReference>
<evidence type="ECO:0000313" key="10">
    <source>
        <dbReference type="Proteomes" id="UP001501612"/>
    </source>
</evidence>
<evidence type="ECO:0000256" key="3">
    <source>
        <dbReference type="ARBA" id="ARBA00022617"/>
    </source>
</evidence>
<protein>
    <submittedName>
        <fullName evidence="9">Cytochrome P450</fullName>
    </submittedName>
</protein>
<keyword evidence="3 8" id="KW-0349">Heme</keyword>
<evidence type="ECO:0000256" key="5">
    <source>
        <dbReference type="ARBA" id="ARBA00023002"/>
    </source>
</evidence>
<evidence type="ECO:0000256" key="6">
    <source>
        <dbReference type="ARBA" id="ARBA00023004"/>
    </source>
</evidence>
<comment type="caution">
    <text evidence="9">The sequence shown here is derived from an EMBL/GenBank/DDBJ whole genome shotgun (WGS) entry which is preliminary data.</text>
</comment>
<dbReference type="InterPro" id="IPR002397">
    <property type="entry name" value="Cyt_P450_B"/>
</dbReference>
<comment type="similarity">
    <text evidence="2 8">Belongs to the cytochrome P450 family.</text>
</comment>
<dbReference type="PANTHER" id="PTHR46696:SF5">
    <property type="entry name" value="CYTOCHROME P450 BJ-1"/>
    <property type="match status" value="1"/>
</dbReference>
<dbReference type="Proteomes" id="UP001501612">
    <property type="component" value="Unassembled WGS sequence"/>
</dbReference>
<evidence type="ECO:0000256" key="8">
    <source>
        <dbReference type="RuleBase" id="RU000461"/>
    </source>
</evidence>
<dbReference type="InterPro" id="IPR036396">
    <property type="entry name" value="Cyt_P450_sf"/>
</dbReference>
<comment type="cofactor">
    <cofactor evidence="1">
        <name>heme</name>
        <dbReference type="ChEBI" id="CHEBI:30413"/>
    </cofactor>
</comment>